<dbReference type="AlphaFoldDB" id="A0A1B2DG64"/>
<dbReference type="PANTHER" id="PTHR23088:SF50">
    <property type="entry name" value="HYDROLASE YHCX"/>
    <property type="match status" value="1"/>
</dbReference>
<accession>A0A1B2DG64</accession>
<reference evidence="3" key="1">
    <citation type="submission" date="2016-08" db="EMBL/GenBank/DDBJ databases">
        <title>Complete Genome Seqeunce of Paenibacillus sp. BIHB 4019 from tea rhizoplane.</title>
        <authorList>
            <person name="Thakur R."/>
            <person name="Swarnkar M.K."/>
            <person name="Gulati A."/>
        </authorList>
    </citation>
    <scope>NUCLEOTIDE SEQUENCE [LARGE SCALE GENOMIC DNA]</scope>
    <source>
        <strain evidence="3">BIHB4019</strain>
    </source>
</reference>
<dbReference type="PROSITE" id="PS50263">
    <property type="entry name" value="CN_HYDROLASE"/>
    <property type="match status" value="1"/>
</dbReference>
<name>A0A1B2DG64_9BACL</name>
<gene>
    <name evidence="3" type="ORF">BBD42_09760</name>
</gene>
<dbReference type="PANTHER" id="PTHR23088">
    <property type="entry name" value="NITRILASE-RELATED"/>
    <property type="match status" value="1"/>
</dbReference>
<organism evidence="3">
    <name type="scientific">Paenibacillus sp. BIHB 4019</name>
    <dbReference type="NCBI Taxonomy" id="1870819"/>
    <lineage>
        <taxon>Bacteria</taxon>
        <taxon>Bacillati</taxon>
        <taxon>Bacillota</taxon>
        <taxon>Bacilli</taxon>
        <taxon>Bacillales</taxon>
        <taxon>Paenibacillaceae</taxon>
        <taxon>Paenibacillus</taxon>
    </lineage>
</organism>
<dbReference type="Pfam" id="PF00795">
    <property type="entry name" value="CN_hydrolase"/>
    <property type="match status" value="1"/>
</dbReference>
<dbReference type="RefSeq" id="WP_099517998.1">
    <property type="nucleotide sequence ID" value="NZ_CP016808.1"/>
</dbReference>
<sequence length="294" mass="33335">MRPFLVAAVQYSLTGITAEEAFWQKITATIQEAAGRGADLIVFPEYMTAHLLGFTEEMDHEAACRYLDSYTEDYMALMQKNSRELGLMILGGTHICKEDGKFYNKAFLFFPDGRIETQSKLHLTPEEQTRWPLAAGDSLNIVETSWGKLAMLTCYDIEFPELARLAADQGAELLLCPSYTDTSFGYYRVRLCAQARAIENQLFVVLSGIVGELGEDRPQVDRGYCQAGLFTPCDVPFAEDGILETGELNQDMFVMAELDFSMLRTNREQGLVAPFYDRRPDLYKQQENRLLREC</sequence>
<comment type="similarity">
    <text evidence="1">Belongs to the carbon-nitrogen hydrolase superfamily. NIT1/NIT2 family.</text>
</comment>
<dbReference type="CDD" id="cd07574">
    <property type="entry name" value="nitrilase_Rim1_like"/>
    <property type="match status" value="1"/>
</dbReference>
<dbReference type="EMBL" id="CP016808">
    <property type="protein sequence ID" value="ANY66717.1"/>
    <property type="molecule type" value="Genomic_DNA"/>
</dbReference>
<evidence type="ECO:0000256" key="1">
    <source>
        <dbReference type="ARBA" id="ARBA00010613"/>
    </source>
</evidence>
<dbReference type="Gene3D" id="3.60.110.10">
    <property type="entry name" value="Carbon-nitrogen hydrolase"/>
    <property type="match status" value="1"/>
</dbReference>
<dbReference type="SUPFAM" id="SSF56317">
    <property type="entry name" value="Carbon-nitrogen hydrolase"/>
    <property type="match status" value="1"/>
</dbReference>
<dbReference type="PROSITE" id="PS01227">
    <property type="entry name" value="UPF0012"/>
    <property type="match status" value="1"/>
</dbReference>
<evidence type="ECO:0000313" key="3">
    <source>
        <dbReference type="EMBL" id="ANY66717.1"/>
    </source>
</evidence>
<protein>
    <recommendedName>
        <fullName evidence="2">CN hydrolase domain-containing protein</fullName>
    </recommendedName>
</protein>
<proteinExistence type="inferred from homology"/>
<dbReference type="InterPro" id="IPR001110">
    <property type="entry name" value="UPF0012_CS"/>
</dbReference>
<feature type="domain" description="CN hydrolase" evidence="2">
    <location>
        <begin position="4"/>
        <end position="260"/>
    </location>
</feature>
<evidence type="ECO:0000259" key="2">
    <source>
        <dbReference type="PROSITE" id="PS50263"/>
    </source>
</evidence>
<dbReference type="InterPro" id="IPR003010">
    <property type="entry name" value="C-N_Hydrolase"/>
</dbReference>
<dbReference type="InterPro" id="IPR036526">
    <property type="entry name" value="C-N_Hydrolase_sf"/>
</dbReference>